<sequence>MVVLTYVYVIIIDKININGDFVLKDIILGEAKGLGIDIIGFTDGEVFSELQPVIKDRLDKGFISSFFHVDIEQNTNPLIVWKDTKSIISIGVSYKHKLDETKIDKSRCSISRVAWGQDYHNILLEKMNRLMSNITREYPDIKYKAYVDNAPLLDRAVAHRSGLGFYGKNGFIINKLYGSYIFLGHILTNIELGKSSELDDCTTCRFCSRCIQACPTGAIKEGYDFNSNKCISFFTQKKELLSREERKYIGKMVYGCDICQEVCPINKTAKYSNEAAFVPLKDVVRPKIKDIINMDNAMFKNIYKSSSAGWRGKKILQRNAIIVAGNIKTEENYQLLKQTLNDSRWDIRMYSMFSLLEYGERGMNEIKEKLNGEDEEFRKNFNIYC</sequence>
<evidence type="ECO:0000256" key="1">
    <source>
        <dbReference type="ARBA" id="ARBA00022485"/>
    </source>
</evidence>
<evidence type="ECO:0000313" key="10">
    <source>
        <dbReference type="EMBL" id="MPW25913.1"/>
    </source>
</evidence>
<gene>
    <name evidence="10" type="primary">queG</name>
    <name evidence="10" type="ORF">GC105_08930</name>
</gene>
<dbReference type="AlphaFoldDB" id="A0A6A7KA45"/>
<dbReference type="Pfam" id="PF13484">
    <property type="entry name" value="Fer4_16"/>
    <property type="match status" value="1"/>
</dbReference>
<proteinExistence type="predicted"/>
<keyword evidence="4" id="KW-0479">Metal-binding</keyword>
<dbReference type="PANTHER" id="PTHR30002">
    <property type="entry name" value="EPOXYQUEUOSINE REDUCTASE"/>
    <property type="match status" value="1"/>
</dbReference>
<dbReference type="EC" id="1.17.99.6" evidence="10"/>
<name>A0A6A7KA45_9FIRM</name>
<dbReference type="GO" id="GO:0052693">
    <property type="term" value="F:epoxyqueuosine reductase activity"/>
    <property type="evidence" value="ECO:0007669"/>
    <property type="project" value="UniProtKB-EC"/>
</dbReference>
<dbReference type="GO" id="GO:0008616">
    <property type="term" value="P:tRNA queuosine(34) biosynthetic process"/>
    <property type="evidence" value="ECO:0007669"/>
    <property type="project" value="UniProtKB-KW"/>
</dbReference>
<keyword evidence="3" id="KW-0819">tRNA processing</keyword>
<evidence type="ECO:0000256" key="5">
    <source>
        <dbReference type="ARBA" id="ARBA00022785"/>
    </source>
</evidence>
<dbReference type="NCBIfam" id="TIGR00276">
    <property type="entry name" value="tRNA epoxyqueuosine(34) reductase QueG"/>
    <property type="match status" value="1"/>
</dbReference>
<keyword evidence="1" id="KW-0004">4Fe-4S</keyword>
<dbReference type="PROSITE" id="PS00198">
    <property type="entry name" value="4FE4S_FER_1"/>
    <property type="match status" value="1"/>
</dbReference>
<keyword evidence="2" id="KW-0963">Cytoplasm</keyword>
<keyword evidence="6 10" id="KW-0560">Oxidoreductase</keyword>
<reference evidence="10 11" key="1">
    <citation type="submission" date="2019-10" db="EMBL/GenBank/DDBJ databases">
        <title>Alkalibaculum tamaniensis sp.nov., a new alkaliphilic acetogen, isolated on methoxylated aromatics from a mud volcano.</title>
        <authorList>
            <person name="Khomyakova M.A."/>
            <person name="Merkel A.Y."/>
            <person name="Bonch-Osmolovskaya E.A."/>
            <person name="Slobodkin A.I."/>
        </authorList>
    </citation>
    <scope>NUCLEOTIDE SEQUENCE [LARGE SCALE GENOMIC DNA]</scope>
    <source>
        <strain evidence="10 11">M08DMB</strain>
    </source>
</reference>
<keyword evidence="8" id="KW-0411">Iron-sulfur</keyword>
<dbReference type="PANTHER" id="PTHR30002:SF4">
    <property type="entry name" value="EPOXYQUEUOSINE REDUCTASE"/>
    <property type="match status" value="1"/>
</dbReference>
<accession>A0A6A7KA45</accession>
<evidence type="ECO:0000256" key="8">
    <source>
        <dbReference type="ARBA" id="ARBA00023014"/>
    </source>
</evidence>
<dbReference type="GO" id="GO:0046872">
    <property type="term" value="F:metal ion binding"/>
    <property type="evidence" value="ECO:0007669"/>
    <property type="project" value="UniProtKB-KW"/>
</dbReference>
<organism evidence="10 11">
    <name type="scientific">Alkalibaculum sporogenes</name>
    <dbReference type="NCBI Taxonomy" id="2655001"/>
    <lineage>
        <taxon>Bacteria</taxon>
        <taxon>Bacillati</taxon>
        <taxon>Bacillota</taxon>
        <taxon>Clostridia</taxon>
        <taxon>Eubacteriales</taxon>
        <taxon>Eubacteriaceae</taxon>
        <taxon>Alkalibaculum</taxon>
    </lineage>
</organism>
<dbReference type="InterPro" id="IPR013542">
    <property type="entry name" value="QueG_DUF1730"/>
</dbReference>
<evidence type="ECO:0000313" key="11">
    <source>
        <dbReference type="Proteomes" id="UP000440004"/>
    </source>
</evidence>
<keyword evidence="5" id="KW-0671">Queuosine biosynthesis</keyword>
<comment type="caution">
    <text evidence="10">The sequence shown here is derived from an EMBL/GenBank/DDBJ whole genome shotgun (WGS) entry which is preliminary data.</text>
</comment>
<keyword evidence="7" id="KW-0408">Iron</keyword>
<dbReference type="GO" id="GO:0051539">
    <property type="term" value="F:4 iron, 4 sulfur cluster binding"/>
    <property type="evidence" value="ECO:0007669"/>
    <property type="project" value="UniProtKB-KW"/>
</dbReference>
<dbReference type="Gene3D" id="3.30.70.20">
    <property type="match status" value="1"/>
</dbReference>
<evidence type="ECO:0000256" key="3">
    <source>
        <dbReference type="ARBA" id="ARBA00022694"/>
    </source>
</evidence>
<protein>
    <submittedName>
        <fullName evidence="10">tRNA epoxyqueuosine(34) reductase QueG</fullName>
        <ecNumber evidence="10">1.17.99.6</ecNumber>
    </submittedName>
</protein>
<feature type="domain" description="4Fe-4S ferredoxin-type" evidence="9">
    <location>
        <begin position="194"/>
        <end position="224"/>
    </location>
</feature>
<evidence type="ECO:0000256" key="2">
    <source>
        <dbReference type="ARBA" id="ARBA00022490"/>
    </source>
</evidence>
<dbReference type="InterPro" id="IPR004453">
    <property type="entry name" value="QueG"/>
</dbReference>
<dbReference type="InterPro" id="IPR017900">
    <property type="entry name" value="4Fe4S_Fe_S_CS"/>
</dbReference>
<dbReference type="PROSITE" id="PS51379">
    <property type="entry name" value="4FE4S_FER_2"/>
    <property type="match status" value="1"/>
</dbReference>
<keyword evidence="11" id="KW-1185">Reference proteome</keyword>
<dbReference type="Pfam" id="PF08331">
    <property type="entry name" value="QueG_DUF1730"/>
    <property type="match status" value="1"/>
</dbReference>
<evidence type="ECO:0000259" key="9">
    <source>
        <dbReference type="PROSITE" id="PS51379"/>
    </source>
</evidence>
<dbReference type="EMBL" id="WHNX01000012">
    <property type="protein sequence ID" value="MPW25913.1"/>
    <property type="molecule type" value="Genomic_DNA"/>
</dbReference>
<evidence type="ECO:0000256" key="6">
    <source>
        <dbReference type="ARBA" id="ARBA00023002"/>
    </source>
</evidence>
<evidence type="ECO:0000256" key="4">
    <source>
        <dbReference type="ARBA" id="ARBA00022723"/>
    </source>
</evidence>
<dbReference type="InterPro" id="IPR017896">
    <property type="entry name" value="4Fe4S_Fe-S-bd"/>
</dbReference>
<dbReference type="SUPFAM" id="SSF54862">
    <property type="entry name" value="4Fe-4S ferredoxins"/>
    <property type="match status" value="1"/>
</dbReference>
<dbReference type="Proteomes" id="UP000440004">
    <property type="component" value="Unassembled WGS sequence"/>
</dbReference>
<evidence type="ECO:0000256" key="7">
    <source>
        <dbReference type="ARBA" id="ARBA00023004"/>
    </source>
</evidence>